<feature type="signal peptide" evidence="5">
    <location>
        <begin position="1"/>
        <end position="28"/>
    </location>
</feature>
<proteinExistence type="inferred from homology"/>
<reference evidence="7 10" key="2">
    <citation type="submission" date="2017-12" db="EMBL/GenBank/DDBJ databases">
        <title>Complete Genome Sequence of Stenotrophomonas maltophilia CSM2.</title>
        <authorList>
            <person name="Castro-Jaimes S."/>
            <person name="Lopez-Leal G."/>
            <person name="Barberena Jonas C."/>
            <person name="Bustos P."/>
            <person name="Perez-Oseguera A."/>
            <person name="Cevallos M.A."/>
        </authorList>
    </citation>
    <scope>NUCLEOTIDE SEQUENCE [LARGE SCALE GENOMIC DNA]</scope>
    <source>
        <strain evidence="7 10">CSM2</strain>
    </source>
</reference>
<feature type="binding site" evidence="3">
    <location>
        <position position="82"/>
    </location>
    <ligand>
        <name>Cu cation</name>
        <dbReference type="ChEBI" id="CHEBI:23378"/>
    </ligand>
</feature>
<feature type="domain" description="Thioredoxin" evidence="6">
    <location>
        <begin position="44"/>
        <end position="212"/>
    </location>
</feature>
<dbReference type="PANTHER" id="PTHR12151:SF25">
    <property type="entry name" value="LINALOOL DEHYDRATASE_ISOMERASE DOMAIN-CONTAINING PROTEIN"/>
    <property type="match status" value="1"/>
</dbReference>
<accession>A0A0J8PV25</accession>
<dbReference type="CDD" id="cd02968">
    <property type="entry name" value="SCO"/>
    <property type="match status" value="1"/>
</dbReference>
<organism evidence="8 9">
    <name type="scientific">Stenotrophomonas maltophilia</name>
    <name type="common">Pseudomonas maltophilia</name>
    <name type="synonym">Xanthomonas maltophilia</name>
    <dbReference type="NCBI Taxonomy" id="40324"/>
    <lineage>
        <taxon>Bacteria</taxon>
        <taxon>Pseudomonadati</taxon>
        <taxon>Pseudomonadota</taxon>
        <taxon>Gammaproteobacteria</taxon>
        <taxon>Lysobacterales</taxon>
        <taxon>Lysobacteraceae</taxon>
        <taxon>Stenotrophomonas</taxon>
        <taxon>Stenotrophomonas maltophilia group</taxon>
    </lineage>
</organism>
<evidence type="ECO:0000256" key="5">
    <source>
        <dbReference type="SAM" id="SignalP"/>
    </source>
</evidence>
<dbReference type="EMBL" id="NEQV01000002">
    <property type="protein sequence ID" value="PJL31849.1"/>
    <property type="molecule type" value="Genomic_DNA"/>
</dbReference>
<dbReference type="Pfam" id="PF02630">
    <property type="entry name" value="SCO1-SenC"/>
    <property type="match status" value="1"/>
</dbReference>
<evidence type="ECO:0000313" key="10">
    <source>
        <dbReference type="Proteomes" id="UP000234414"/>
    </source>
</evidence>
<feature type="chain" id="PRO_5014231118" evidence="5">
    <location>
        <begin position="29"/>
        <end position="216"/>
    </location>
</feature>
<dbReference type="Proteomes" id="UP000234414">
    <property type="component" value="Chromosome"/>
</dbReference>
<dbReference type="AlphaFoldDB" id="A0A0J8PV25"/>
<feature type="disulfide bond" description="Redox-active" evidence="4">
    <location>
        <begin position="82"/>
        <end position="86"/>
    </location>
</feature>
<dbReference type="PROSITE" id="PS51352">
    <property type="entry name" value="THIOREDOXIN_2"/>
    <property type="match status" value="1"/>
</dbReference>
<keyword evidence="2 3" id="KW-0186">Copper</keyword>
<reference evidence="8 9" key="1">
    <citation type="journal article" date="2017" name="Front. Microbiol.">
        <title>Double-Face Meets the Bacterial World: The Opportunistic Pathogen Stenotrophomonas maltophilia.</title>
        <authorList>
            <person name="Lira F."/>
            <person name="Berg G."/>
            <person name="Martinez J.L."/>
        </authorList>
    </citation>
    <scope>NUCLEOTIDE SEQUENCE [LARGE SCALE GENOMIC DNA]</scope>
    <source>
        <strain evidence="8 9">EA1</strain>
    </source>
</reference>
<keyword evidence="3" id="KW-0479">Metal-binding</keyword>
<evidence type="ECO:0000313" key="9">
    <source>
        <dbReference type="Proteomes" id="UP000230167"/>
    </source>
</evidence>
<dbReference type="GeneID" id="97262028"/>
<evidence type="ECO:0000256" key="1">
    <source>
        <dbReference type="ARBA" id="ARBA00010996"/>
    </source>
</evidence>
<dbReference type="InterPro" id="IPR013766">
    <property type="entry name" value="Thioredoxin_domain"/>
</dbReference>
<feature type="binding site" evidence="3">
    <location>
        <position position="86"/>
    </location>
    <ligand>
        <name>Cu cation</name>
        <dbReference type="ChEBI" id="CHEBI:23378"/>
    </ligand>
</feature>
<dbReference type="OrthoDB" id="9790194at2"/>
<keyword evidence="4" id="KW-1015">Disulfide bond</keyword>
<dbReference type="EMBL" id="CP025298">
    <property type="protein sequence ID" value="AUI08470.1"/>
    <property type="molecule type" value="Genomic_DNA"/>
</dbReference>
<dbReference type="InterPro" id="IPR003782">
    <property type="entry name" value="SCO1/SenC"/>
</dbReference>
<evidence type="ECO:0000313" key="7">
    <source>
        <dbReference type="EMBL" id="AUI08470.1"/>
    </source>
</evidence>
<name>A0A0J8PV25_STEMA</name>
<evidence type="ECO:0000313" key="8">
    <source>
        <dbReference type="EMBL" id="PJL31849.1"/>
    </source>
</evidence>
<gene>
    <name evidence="8" type="ORF">B9Y64_09820</name>
    <name evidence="7" type="ORF">SmaCSM2_15320</name>
</gene>
<feature type="binding site" evidence="3">
    <location>
        <position position="177"/>
    </location>
    <ligand>
        <name>Cu cation</name>
        <dbReference type="ChEBI" id="CHEBI:23378"/>
    </ligand>
</feature>
<dbReference type="RefSeq" id="WP_005417991.1">
    <property type="nucleotide sequence ID" value="NZ_CBCPIZ010000002.1"/>
</dbReference>
<protein>
    <submittedName>
        <fullName evidence="7">SCO family protein</fullName>
    </submittedName>
</protein>
<sequence>MFNRNAGIILLIALAAGLGLLAAQQVFAPKPPANAPATEAITLYPQPRELPDFNLAQSDGTRLIPGELKGHWTLVFLGFTFCPDVCPTTLAELAGAQNQWEALPDGLRPRVLFISVDPDRDSATRLGEYVHGFHKDTLAATADIPSLERFATSLGFVFQKVPGKHFDENPEDYTVEHSASLAVLDPQGRLAGLVRPPFNAPAIARDLQKLTEKTAP</sequence>
<dbReference type="PANTHER" id="PTHR12151">
    <property type="entry name" value="ELECTRON TRANSPORT PROTIN SCO1/SENC FAMILY MEMBER"/>
    <property type="match status" value="1"/>
</dbReference>
<evidence type="ECO:0000256" key="3">
    <source>
        <dbReference type="PIRSR" id="PIRSR603782-1"/>
    </source>
</evidence>
<dbReference type="GO" id="GO:0046872">
    <property type="term" value="F:metal ion binding"/>
    <property type="evidence" value="ECO:0007669"/>
    <property type="project" value="UniProtKB-KW"/>
</dbReference>
<keyword evidence="5" id="KW-0732">Signal</keyword>
<dbReference type="Proteomes" id="UP000230167">
    <property type="component" value="Unassembled WGS sequence"/>
</dbReference>
<dbReference type="InterPro" id="IPR036249">
    <property type="entry name" value="Thioredoxin-like_sf"/>
</dbReference>
<dbReference type="Gene3D" id="3.40.30.10">
    <property type="entry name" value="Glutaredoxin"/>
    <property type="match status" value="1"/>
</dbReference>
<dbReference type="SUPFAM" id="SSF52833">
    <property type="entry name" value="Thioredoxin-like"/>
    <property type="match status" value="1"/>
</dbReference>
<evidence type="ECO:0000256" key="4">
    <source>
        <dbReference type="PIRSR" id="PIRSR603782-2"/>
    </source>
</evidence>
<evidence type="ECO:0000259" key="6">
    <source>
        <dbReference type="PROSITE" id="PS51352"/>
    </source>
</evidence>
<comment type="similarity">
    <text evidence="1">Belongs to the SCO1/2 family.</text>
</comment>
<evidence type="ECO:0000256" key="2">
    <source>
        <dbReference type="ARBA" id="ARBA00023008"/>
    </source>
</evidence>